<dbReference type="Pfam" id="PF05258">
    <property type="entry name" value="DciA"/>
    <property type="match status" value="1"/>
</dbReference>
<gene>
    <name evidence="1" type="ORF">MNBD_UNCLBAC01-533</name>
</gene>
<dbReference type="PANTHER" id="PTHR36456:SF1">
    <property type="entry name" value="UPF0232 PROTEIN SCO3875"/>
    <property type="match status" value="1"/>
</dbReference>
<name>A0A3B1DF37_9ZZZZ</name>
<dbReference type="EMBL" id="UOGJ01000129">
    <property type="protein sequence ID" value="VAX37471.1"/>
    <property type="molecule type" value="Genomic_DNA"/>
</dbReference>
<dbReference type="AlphaFoldDB" id="A0A3B1DF37"/>
<organism evidence="1">
    <name type="scientific">hydrothermal vent metagenome</name>
    <dbReference type="NCBI Taxonomy" id="652676"/>
    <lineage>
        <taxon>unclassified sequences</taxon>
        <taxon>metagenomes</taxon>
        <taxon>ecological metagenomes</taxon>
    </lineage>
</organism>
<evidence type="ECO:0000313" key="1">
    <source>
        <dbReference type="EMBL" id="VAX37471.1"/>
    </source>
</evidence>
<dbReference type="InterPro" id="IPR007922">
    <property type="entry name" value="DciA-like"/>
</dbReference>
<reference evidence="1" key="1">
    <citation type="submission" date="2018-06" db="EMBL/GenBank/DDBJ databases">
        <authorList>
            <person name="Zhirakovskaya E."/>
        </authorList>
    </citation>
    <scope>NUCLEOTIDE SEQUENCE</scope>
</reference>
<sequence>MDNVKNIIQDVIGKIANREKQEYEKIERIWQNILKEQELKHTHLSGVKDGVVFVLVDSPAWLYQMKIRKRRILDRLKDEIEEIKNIYFKLGKWND</sequence>
<dbReference type="PANTHER" id="PTHR36456">
    <property type="entry name" value="UPF0232 PROTEIN SCO3875"/>
    <property type="match status" value="1"/>
</dbReference>
<proteinExistence type="predicted"/>
<accession>A0A3B1DF37</accession>
<protein>
    <recommendedName>
        <fullName evidence="2">Zn-ribbon-containing, possibly RNA-binding protein and truncated derivatives</fullName>
    </recommendedName>
</protein>
<evidence type="ECO:0008006" key="2">
    <source>
        <dbReference type="Google" id="ProtNLM"/>
    </source>
</evidence>